<proteinExistence type="predicted"/>
<organism evidence="1 2">
    <name type="scientific">Marinobacterium iners DSM 11526</name>
    <dbReference type="NCBI Taxonomy" id="1122198"/>
    <lineage>
        <taxon>Bacteria</taxon>
        <taxon>Pseudomonadati</taxon>
        <taxon>Pseudomonadota</taxon>
        <taxon>Gammaproteobacteria</taxon>
        <taxon>Oceanospirillales</taxon>
        <taxon>Oceanospirillaceae</taxon>
        <taxon>Marinobacterium</taxon>
    </lineage>
</organism>
<keyword evidence="2" id="KW-1185">Reference proteome</keyword>
<accession>A0A1H4A0M1</accession>
<gene>
    <name evidence="1" type="ORF">SAMN02745729_102228</name>
</gene>
<evidence type="ECO:0000313" key="2">
    <source>
        <dbReference type="Proteomes" id="UP000242469"/>
    </source>
</evidence>
<protein>
    <submittedName>
        <fullName evidence="1">Uncharacterized protein</fullName>
    </submittedName>
</protein>
<reference evidence="2" key="1">
    <citation type="submission" date="2016-10" db="EMBL/GenBank/DDBJ databases">
        <authorList>
            <person name="Varghese N."/>
            <person name="Submissions S."/>
        </authorList>
    </citation>
    <scope>NUCLEOTIDE SEQUENCE [LARGE SCALE GENOMIC DNA]</scope>
    <source>
        <strain evidence="2">DSM 11526</strain>
    </source>
</reference>
<dbReference type="STRING" id="1122198.SAMN02745729_102228"/>
<dbReference type="EMBL" id="FNRJ01000002">
    <property type="protein sequence ID" value="SEA29368.1"/>
    <property type="molecule type" value="Genomic_DNA"/>
</dbReference>
<dbReference type="AlphaFoldDB" id="A0A1H4A0M1"/>
<sequence length="86" mass="9836">MSWKDVIREHNCEPVVKLHCFTCSTDKYIENAKHEMTDSELDTLARRQGWEVEDGGKNGKCPFCVELDNGIHHLDIALYRAGMLDA</sequence>
<dbReference type="Proteomes" id="UP000242469">
    <property type="component" value="Unassembled WGS sequence"/>
</dbReference>
<evidence type="ECO:0000313" key="1">
    <source>
        <dbReference type="EMBL" id="SEA29368.1"/>
    </source>
</evidence>
<name>A0A1H4A0M1_9GAMM</name>
<dbReference type="RefSeq" id="WP_091823542.1">
    <property type="nucleotide sequence ID" value="NZ_FNRJ01000002.1"/>
</dbReference>